<dbReference type="PANTHER" id="PTHR42988:SF2">
    <property type="entry name" value="CYCLIC NUCLEOTIDE PHOSPHODIESTERASE CBUA0032-RELATED"/>
    <property type="match status" value="1"/>
</dbReference>
<feature type="domain" description="Calcineurin-like phosphoesterase" evidence="5">
    <location>
        <begin position="3"/>
        <end position="191"/>
    </location>
</feature>
<gene>
    <name evidence="6" type="ORF">OE749_02650</name>
</gene>
<dbReference type="Gene3D" id="3.60.21.10">
    <property type="match status" value="1"/>
</dbReference>
<keyword evidence="2" id="KW-0378">Hydrolase</keyword>
<evidence type="ECO:0000256" key="4">
    <source>
        <dbReference type="ARBA" id="ARBA00025742"/>
    </source>
</evidence>
<evidence type="ECO:0000313" key="6">
    <source>
        <dbReference type="EMBL" id="MCV2883598.1"/>
    </source>
</evidence>
<accession>A0ABT3A4K8</accession>
<evidence type="ECO:0000259" key="5">
    <source>
        <dbReference type="Pfam" id="PF00149"/>
    </source>
</evidence>
<dbReference type="InterPro" id="IPR029052">
    <property type="entry name" value="Metallo-depent_PP-like"/>
</dbReference>
<reference evidence="6 7" key="1">
    <citation type="submission" date="2022-10" db="EMBL/GenBank/DDBJ databases">
        <title>Aestuariibacter sp. AA17 isolated from Montipora capitata coral fragment.</title>
        <authorList>
            <person name="Emsley S.A."/>
            <person name="Pfannmuller K.M."/>
            <person name="Loughran R.M."/>
            <person name="Shlafstein M."/>
            <person name="Papke E."/>
            <person name="Saw J.H."/>
            <person name="Ushijima B."/>
            <person name="Videau P."/>
        </authorList>
    </citation>
    <scope>NUCLEOTIDE SEQUENCE [LARGE SCALE GENOMIC DNA]</scope>
    <source>
        <strain evidence="6 7">AA17</strain>
    </source>
</reference>
<dbReference type="Proteomes" id="UP001652504">
    <property type="component" value="Unassembled WGS sequence"/>
</dbReference>
<dbReference type="InterPro" id="IPR050884">
    <property type="entry name" value="CNP_phosphodiesterase-III"/>
</dbReference>
<proteinExistence type="inferred from homology"/>
<protein>
    <submittedName>
        <fullName evidence="6">Metallophosphoesterase</fullName>
    </submittedName>
</protein>
<sequence length="245" mass="27569">MVKIVQISDCHLFENPHKNGYNDINPADTLRKTLRKLVAHQPDLLMVTGDISGDRSEASYLAFLHIVNDILPDIPMRIVIGNHDNPDLVNSLLAEYVLHAGEPVTHGNWHIHGLNSFYQKAEGFVSHTQLEQVKALVLQHPNDFHMLAVHHHPLPTHSWMDKHAWINREACLALIESTPQIRGLMHGHIHADKQARIAQCDIFAAPSTCWQFALTPSFAVTDESAGFRLFSLHPDGTLHTSVERI</sequence>
<keyword evidence="3" id="KW-0408">Iron</keyword>
<dbReference type="Pfam" id="PF00149">
    <property type="entry name" value="Metallophos"/>
    <property type="match status" value="1"/>
</dbReference>
<dbReference type="EMBL" id="JAOWKX010000001">
    <property type="protein sequence ID" value="MCV2883598.1"/>
    <property type="molecule type" value="Genomic_DNA"/>
</dbReference>
<evidence type="ECO:0000313" key="7">
    <source>
        <dbReference type="Proteomes" id="UP001652504"/>
    </source>
</evidence>
<name>A0ABT3A4K8_9ALTE</name>
<evidence type="ECO:0000256" key="2">
    <source>
        <dbReference type="ARBA" id="ARBA00022801"/>
    </source>
</evidence>
<keyword evidence="7" id="KW-1185">Reference proteome</keyword>
<evidence type="ECO:0000256" key="3">
    <source>
        <dbReference type="ARBA" id="ARBA00023004"/>
    </source>
</evidence>
<dbReference type="RefSeq" id="WP_263710794.1">
    <property type="nucleotide sequence ID" value="NZ_JAOWKX010000001.1"/>
</dbReference>
<keyword evidence="1" id="KW-0479">Metal-binding</keyword>
<organism evidence="6 7">
    <name type="scientific">Fluctibacter corallii</name>
    <dbReference type="NCBI Taxonomy" id="2984329"/>
    <lineage>
        <taxon>Bacteria</taxon>
        <taxon>Pseudomonadati</taxon>
        <taxon>Pseudomonadota</taxon>
        <taxon>Gammaproteobacteria</taxon>
        <taxon>Alteromonadales</taxon>
        <taxon>Alteromonadaceae</taxon>
        <taxon>Fluctibacter</taxon>
    </lineage>
</organism>
<dbReference type="PANTHER" id="PTHR42988">
    <property type="entry name" value="PHOSPHOHYDROLASE"/>
    <property type="match status" value="1"/>
</dbReference>
<comment type="caution">
    <text evidence="6">The sequence shown here is derived from an EMBL/GenBank/DDBJ whole genome shotgun (WGS) entry which is preliminary data.</text>
</comment>
<comment type="similarity">
    <text evidence="4">Belongs to the cyclic nucleotide phosphodiesterase class-III family.</text>
</comment>
<dbReference type="InterPro" id="IPR004843">
    <property type="entry name" value="Calcineurin-like_PHP"/>
</dbReference>
<evidence type="ECO:0000256" key="1">
    <source>
        <dbReference type="ARBA" id="ARBA00022723"/>
    </source>
</evidence>
<dbReference type="SUPFAM" id="SSF56300">
    <property type="entry name" value="Metallo-dependent phosphatases"/>
    <property type="match status" value="1"/>
</dbReference>